<feature type="compositionally biased region" description="Polar residues" evidence="2">
    <location>
        <begin position="136"/>
        <end position="167"/>
    </location>
</feature>
<evidence type="ECO:0000313" key="4">
    <source>
        <dbReference type="Proteomes" id="UP001629058"/>
    </source>
</evidence>
<feature type="region of interest" description="Disordered" evidence="2">
    <location>
        <begin position="205"/>
        <end position="257"/>
    </location>
</feature>
<feature type="region of interest" description="Disordered" evidence="2">
    <location>
        <begin position="136"/>
        <end position="168"/>
    </location>
</feature>
<keyword evidence="4" id="KW-1185">Reference proteome</keyword>
<evidence type="ECO:0000256" key="2">
    <source>
        <dbReference type="SAM" id="MobiDB-lite"/>
    </source>
</evidence>
<evidence type="ECO:0000313" key="3">
    <source>
        <dbReference type="EMBL" id="MFL9833750.1"/>
    </source>
</evidence>
<keyword evidence="1" id="KW-0175">Coiled coil</keyword>
<feature type="coiled-coil region" evidence="1">
    <location>
        <begin position="610"/>
        <end position="656"/>
    </location>
</feature>
<name>A0ABW8Y310_9FLAO</name>
<evidence type="ECO:0000256" key="1">
    <source>
        <dbReference type="SAM" id="Coils"/>
    </source>
</evidence>
<feature type="compositionally biased region" description="Basic and acidic residues" evidence="2">
    <location>
        <begin position="1"/>
        <end position="12"/>
    </location>
</feature>
<proteinExistence type="predicted"/>
<feature type="compositionally biased region" description="Basic and acidic residues" evidence="2">
    <location>
        <begin position="411"/>
        <end position="422"/>
    </location>
</feature>
<dbReference type="EMBL" id="JBELPY010000003">
    <property type="protein sequence ID" value="MFL9833750.1"/>
    <property type="molecule type" value="Genomic_DNA"/>
</dbReference>
<dbReference type="Proteomes" id="UP001629058">
    <property type="component" value="Unassembled WGS sequence"/>
</dbReference>
<feature type="coiled-coil region" evidence="1">
    <location>
        <begin position="1073"/>
        <end position="1100"/>
    </location>
</feature>
<evidence type="ECO:0008006" key="5">
    <source>
        <dbReference type="Google" id="ProtNLM"/>
    </source>
</evidence>
<dbReference type="RefSeq" id="WP_408088907.1">
    <property type="nucleotide sequence ID" value="NZ_JBELPY010000003.1"/>
</dbReference>
<reference evidence="3 4" key="1">
    <citation type="submission" date="2024-06" db="EMBL/GenBank/DDBJ databases">
        <authorList>
            <person name="Kaempfer P."/>
            <person name="Viver T."/>
        </authorList>
    </citation>
    <scope>NUCLEOTIDE SEQUENCE [LARGE SCALE GENOMIC DNA]</scope>
    <source>
        <strain evidence="3 4">ST-37</strain>
    </source>
</reference>
<protein>
    <recommendedName>
        <fullName evidence="5">DNA/RNA non-specific endonuclease</fullName>
    </recommendedName>
</protein>
<comment type="caution">
    <text evidence="3">The sequence shown here is derived from an EMBL/GenBank/DDBJ whole genome shotgun (WGS) entry which is preliminary data.</text>
</comment>
<feature type="compositionally biased region" description="Polar residues" evidence="2">
    <location>
        <begin position="49"/>
        <end position="63"/>
    </location>
</feature>
<accession>A0ABW8Y310</accession>
<feature type="compositionally biased region" description="Polar residues" evidence="2">
    <location>
        <begin position="423"/>
        <end position="433"/>
    </location>
</feature>
<feature type="compositionally biased region" description="Low complexity" evidence="2">
    <location>
        <begin position="223"/>
        <end position="232"/>
    </location>
</feature>
<feature type="region of interest" description="Disordered" evidence="2">
    <location>
        <begin position="397"/>
        <end position="437"/>
    </location>
</feature>
<gene>
    <name evidence="3" type="ORF">ABS765_06875</name>
</gene>
<sequence>MKTAKPVEKDNKVQQSQNKNQRQKELIVVPQSEAEAVGVQTQKSEESTVKSGSSNLNTTSAVHGSQTIYDQGSEIMYGKLQESLTQTGDINHTETRDIEKGYMSTLNIDQARDYNDRKSGTYLPKTTQEQAVMNQNAKNNSESATLENSESNALSEVESVQNSTVTAEESVGLVLPDEQEGAAVRTTPTDPLSDPQFIQTVSSVKNTAKTKRAHTTKEKAETHANAAAAIPAGERKSKARGQQVEKLDQQKANPFKPSDFKAKLKSRVDKMELPTNEKQVENFEEHNNIAHVNQLASADVVASKNNVTGSIEAVAKQEPNESKVQQRVATALPDPKIGSKVNIKATIPGKRGDAELSEPVTKGYKAVEQQFEKNNITDEQLANSNEPSFINALNAKKAAKENAENTPGEFKSAENKKLESSKQDAQGKTNSTMEGMHHSRKEMLDGVTQKQHKAGEKNTGKHQDVVAQLNQIYAETKKSVDGELNDLETKVTQLFDAGAKVAKDAFEKYVTKKTDEYKEKRYGSWYDVRGYGKRIKDGWNGKLPDEVNVFFTEGRKLFLIKLDSTINTIAELVTSRLNKAKAAITSGRQKVTTFIKNLPADVKKAIKGDIDAIQGQFKQLENSISEKESSLIDSLVTKYNNTLKEVDEMVEEFKKRNQGFLSALKDATLGVWETIQNIKKTLTDLLSGALDVILSIIAHPIDFLSNLIAGVSQGFTNFGANIWTHLKTGFFTWLTGATKGISITMPEDVFSLKGIFSISMQMLSLTWEGIRDIGAKVVGEPVMKALETGFEMVQIVRKDGVAGLWEYLKDQFADLKETVMDAIMDIIQSQVIQAGIKWIMGLMTPVGAFIKAAMAIIDVVKFFIQRAAQIMELVRAFTESIKAIASGNVGAVAKSIENALGRAIPVLIGFLASLLGISGLADKVIGVVQKIRARIVKAITKFWTFVKGKAAKLLGKLEIGKNVKNLYNKGKRKIQDVGNGIYDFFMGTISFTAADGSRHKLYPESKSKSDNILLASIPKPIVVQLDSEISISREKGDMDNVTKLENAKEFYETTAKNKIKDLKISQEHEEKSERELEGSKKDAQERLKELARKRDEDIATLVGLLEQATFSEGKKSEVKTKTTWQDNGTAGDYVEASPLTYLQGDFKGASPGSANPPGWNFAKAINKNGKGTIYIRGHMLNDGLHGPNKNWNLKPISNRMNREMDQSIENHAKREKSEKHKILYYKATVNEYYPGDREEIGAFPKSLTVEWGHLMKDGKFDEKGDKKQIQSKRFEQSEPIKESIPVNELGDRLIIRVFKNLGLSEKFAKEVFLYLKNNRTNKFENFRDFQNDYFNKIFGTNRESASDFNSFRMLDRNGKINF</sequence>
<organism evidence="3 4">
    <name type="scientific">Chryseobacterium terrae</name>
    <dbReference type="NCBI Taxonomy" id="3163299"/>
    <lineage>
        <taxon>Bacteria</taxon>
        <taxon>Pseudomonadati</taxon>
        <taxon>Bacteroidota</taxon>
        <taxon>Flavobacteriia</taxon>
        <taxon>Flavobacteriales</taxon>
        <taxon>Weeksellaceae</taxon>
        <taxon>Chryseobacterium group</taxon>
        <taxon>Chryseobacterium</taxon>
    </lineage>
</organism>
<feature type="region of interest" description="Disordered" evidence="2">
    <location>
        <begin position="1"/>
        <end position="63"/>
    </location>
</feature>